<dbReference type="NCBIfam" id="NF008183">
    <property type="entry name" value="PRK10933.1"/>
    <property type="match status" value="1"/>
</dbReference>
<dbReference type="FunFam" id="3.90.400.10:FF:000002">
    <property type="entry name" value="Sucrose isomerase"/>
    <property type="match status" value="1"/>
</dbReference>
<dbReference type="SUPFAM" id="SSF51011">
    <property type="entry name" value="Glycosyl hydrolase domain"/>
    <property type="match status" value="1"/>
</dbReference>
<dbReference type="GO" id="GO:0004556">
    <property type="term" value="F:alpha-amylase activity"/>
    <property type="evidence" value="ECO:0007669"/>
    <property type="project" value="TreeGrafter"/>
</dbReference>
<evidence type="ECO:0000256" key="3">
    <source>
        <dbReference type="ARBA" id="ARBA00023295"/>
    </source>
</evidence>
<evidence type="ECO:0000313" key="6">
    <source>
        <dbReference type="EMBL" id="TQN44535.1"/>
    </source>
</evidence>
<dbReference type="CDD" id="cd11333">
    <property type="entry name" value="AmyAc_SI_OligoGlu_DGase"/>
    <property type="match status" value="1"/>
</dbReference>
<dbReference type="PANTHER" id="PTHR10357:SF184">
    <property type="entry name" value="OLIGO-1,6-GLUCOSIDASE 1"/>
    <property type="match status" value="1"/>
</dbReference>
<dbReference type="SUPFAM" id="SSF51445">
    <property type="entry name" value="(Trans)glycosidases"/>
    <property type="match status" value="1"/>
</dbReference>
<reference evidence="6 7" key="1">
    <citation type="submission" date="2019-06" db="EMBL/GenBank/DDBJ databases">
        <title>Sequencing the genomes of 1000 actinobacteria strains.</title>
        <authorList>
            <person name="Klenk H.-P."/>
        </authorList>
    </citation>
    <scope>NUCLEOTIDE SEQUENCE [LARGE SCALE GENOMIC DNA]</scope>
    <source>
        <strain evidence="6 7">DSM 21776</strain>
    </source>
</reference>
<dbReference type="Proteomes" id="UP000320085">
    <property type="component" value="Unassembled WGS sequence"/>
</dbReference>
<dbReference type="OrthoDB" id="9043248at2"/>
<name>A0A543PKD7_9MICO</name>
<dbReference type="FunFam" id="3.20.20.80:FF:000064">
    <property type="entry name" value="Oligo-1,6-glucosidase"/>
    <property type="match status" value="2"/>
</dbReference>
<evidence type="ECO:0000259" key="5">
    <source>
        <dbReference type="SMART" id="SM00642"/>
    </source>
</evidence>
<dbReference type="Pfam" id="PF00128">
    <property type="entry name" value="Alpha-amylase"/>
    <property type="match status" value="1"/>
</dbReference>
<keyword evidence="2" id="KW-0378">Hydrolase</keyword>
<proteinExistence type="inferred from homology"/>
<comment type="caution">
    <text evidence="6">The sequence shown here is derived from an EMBL/GenBank/DDBJ whole genome shotgun (WGS) entry which is preliminary data.</text>
</comment>
<dbReference type="EMBL" id="VFQF01000003">
    <property type="protein sequence ID" value="TQN44535.1"/>
    <property type="molecule type" value="Genomic_DNA"/>
</dbReference>
<evidence type="ECO:0000256" key="2">
    <source>
        <dbReference type="ARBA" id="ARBA00022801"/>
    </source>
</evidence>
<comment type="similarity">
    <text evidence="1">Belongs to the glycosyl hydrolase 13 family.</text>
</comment>
<evidence type="ECO:0000256" key="4">
    <source>
        <dbReference type="SAM" id="MobiDB-lite"/>
    </source>
</evidence>
<dbReference type="Gene3D" id="2.60.40.1180">
    <property type="entry name" value="Golgi alpha-mannosidase II"/>
    <property type="match status" value="1"/>
</dbReference>
<evidence type="ECO:0000313" key="7">
    <source>
        <dbReference type="Proteomes" id="UP000320085"/>
    </source>
</evidence>
<dbReference type="InterPro" id="IPR017853">
    <property type="entry name" value="GH"/>
</dbReference>
<dbReference type="SMART" id="SM00642">
    <property type="entry name" value="Aamy"/>
    <property type="match status" value="1"/>
</dbReference>
<dbReference type="Gene3D" id="3.20.20.80">
    <property type="entry name" value="Glycosidases"/>
    <property type="match status" value="1"/>
</dbReference>
<dbReference type="InterPro" id="IPR045857">
    <property type="entry name" value="O16G_dom_2"/>
</dbReference>
<dbReference type="Gene3D" id="3.90.400.10">
    <property type="entry name" value="Oligo-1,6-glucosidase, Domain 2"/>
    <property type="match status" value="1"/>
</dbReference>
<feature type="region of interest" description="Disordered" evidence="4">
    <location>
        <begin position="250"/>
        <end position="269"/>
    </location>
</feature>
<evidence type="ECO:0000256" key="1">
    <source>
        <dbReference type="ARBA" id="ARBA00008061"/>
    </source>
</evidence>
<gene>
    <name evidence="6" type="ORF">FHX52_3751</name>
</gene>
<dbReference type="AlphaFoldDB" id="A0A543PKD7"/>
<dbReference type="RefSeq" id="WP_141823876.1">
    <property type="nucleotide sequence ID" value="NZ_BAAAQC010000010.1"/>
</dbReference>
<accession>A0A543PKD7</accession>
<dbReference type="PANTHER" id="PTHR10357">
    <property type="entry name" value="ALPHA-AMYLASE FAMILY MEMBER"/>
    <property type="match status" value="1"/>
</dbReference>
<dbReference type="InterPro" id="IPR006047">
    <property type="entry name" value="GH13_cat_dom"/>
</dbReference>
<feature type="domain" description="Glycosyl hydrolase family 13 catalytic" evidence="5">
    <location>
        <begin position="47"/>
        <end position="462"/>
    </location>
</feature>
<sequence length="598" mass="66228">MTSSPSRSLPSASSTLADAGAEAADHAAAHAPANRAADWWRNAVVYQIYPRSFCDSNGDGVGDLAGITSRLDYLSDLGVDVLWLSPVYRSPMDDNGYDISDYQDVDPLFGSLDDLDALIAGCHERGLRLVMDLVVNHTSDEHPWFVESRDPSSPKRDWYWWRPARPGHEPGAPGAEPNNWGAAFSGPAWHLDEQSGEYYLHLFSPKQPDLNWENPEVREAVYAMMRWWVDRGVDGFRMDVINFISKDVTLPDGPQGPGQPHGSAFPGSANGPRLDEFLAEMNREVGLTDQHLLSVGEMPGSTIEVARRVTDPSRDELNMVFTFEHVDLDVAPGGLKWDLADLPLPVLKRNLESWQLGLADVGWNSLYWNNHDQPRAVSRFGDDSDEHRVHSAKTLATVLHLHRGTPYVYQGEELGMTNAGFAEIGHYRDIESVNYHAAALVLGVDPETVLRSLAVKSRDNARTPMQWDDTAYGGFTSGQPWLPVNPNHKTINAVAAQADPRSVFAHYRSLIELRHTSPVVVDGRFELLLPDHEQLWVITRTLGSDRLLVLANCSSYAVTAPSEELPPLDGAEVLLATHPGSTGLDLAPWESRIYALRD</sequence>
<organism evidence="6 7">
    <name type="scientific">Humibacillus xanthopallidus</name>
    <dbReference type="NCBI Taxonomy" id="412689"/>
    <lineage>
        <taxon>Bacteria</taxon>
        <taxon>Bacillati</taxon>
        <taxon>Actinomycetota</taxon>
        <taxon>Actinomycetes</taxon>
        <taxon>Micrococcales</taxon>
        <taxon>Intrasporangiaceae</taxon>
        <taxon>Humibacillus</taxon>
    </lineage>
</organism>
<protein>
    <submittedName>
        <fullName evidence="6">Oligo-1,6-glucosidase</fullName>
    </submittedName>
</protein>
<dbReference type="GO" id="GO:0009313">
    <property type="term" value="P:oligosaccharide catabolic process"/>
    <property type="evidence" value="ECO:0007669"/>
    <property type="project" value="TreeGrafter"/>
</dbReference>
<keyword evidence="3" id="KW-0326">Glycosidase</keyword>
<dbReference type="InterPro" id="IPR013780">
    <property type="entry name" value="Glyco_hydro_b"/>
</dbReference>